<dbReference type="Gene3D" id="1.10.3290.10">
    <property type="entry name" value="Fido-like domain"/>
    <property type="match status" value="1"/>
</dbReference>
<evidence type="ECO:0000256" key="1">
    <source>
        <dbReference type="ARBA" id="ARBA00022679"/>
    </source>
</evidence>
<dbReference type="RefSeq" id="WP_123803744.1">
    <property type="nucleotide sequence ID" value="NZ_JBHSPY010000001.1"/>
</dbReference>
<dbReference type="Proteomes" id="UP000272412">
    <property type="component" value="Unassembled WGS sequence"/>
</dbReference>
<protein>
    <recommendedName>
        <fullName evidence="5">protein adenylyltransferase</fullName>
        <ecNumber evidence="5">2.7.7.108</ecNumber>
    </recommendedName>
</protein>
<feature type="domain" description="Fido" evidence="8">
    <location>
        <begin position="51"/>
        <end position="210"/>
    </location>
</feature>
<dbReference type="EC" id="2.7.7.108" evidence="5"/>
<keyword evidence="2" id="KW-0548">Nucleotidyltransferase</keyword>
<dbReference type="GO" id="GO:0070733">
    <property type="term" value="F:AMPylase activity"/>
    <property type="evidence" value="ECO:0007669"/>
    <property type="project" value="UniProtKB-EC"/>
</dbReference>
<accession>A0A3N4NSQ8</accession>
<keyword evidence="4" id="KW-0067">ATP-binding</keyword>
<evidence type="ECO:0000256" key="2">
    <source>
        <dbReference type="ARBA" id="ARBA00022695"/>
    </source>
</evidence>
<dbReference type="PROSITE" id="PS51459">
    <property type="entry name" value="FIDO"/>
    <property type="match status" value="1"/>
</dbReference>
<evidence type="ECO:0000313" key="9">
    <source>
        <dbReference type="EMBL" id="RPD90203.1"/>
    </source>
</evidence>
<keyword evidence="3" id="KW-0547">Nucleotide-binding</keyword>
<comment type="caution">
    <text evidence="9">The sequence shown here is derived from an EMBL/GenBank/DDBJ whole genome shotgun (WGS) entry which is preliminary data.</text>
</comment>
<evidence type="ECO:0000259" key="8">
    <source>
        <dbReference type="PROSITE" id="PS51459"/>
    </source>
</evidence>
<proteinExistence type="predicted"/>
<comment type="catalytic activity">
    <reaction evidence="6">
        <text>L-threonyl-[protein] + ATP = 3-O-(5'-adenylyl)-L-threonyl-[protein] + diphosphate</text>
        <dbReference type="Rhea" id="RHEA:54292"/>
        <dbReference type="Rhea" id="RHEA-COMP:11060"/>
        <dbReference type="Rhea" id="RHEA-COMP:13847"/>
        <dbReference type="ChEBI" id="CHEBI:30013"/>
        <dbReference type="ChEBI" id="CHEBI:30616"/>
        <dbReference type="ChEBI" id="CHEBI:33019"/>
        <dbReference type="ChEBI" id="CHEBI:138113"/>
        <dbReference type="EC" id="2.7.7.108"/>
    </reaction>
</comment>
<name>A0A3N4NSQ8_9NEIS</name>
<dbReference type="GO" id="GO:0005524">
    <property type="term" value="F:ATP binding"/>
    <property type="evidence" value="ECO:0007669"/>
    <property type="project" value="UniProtKB-KW"/>
</dbReference>
<keyword evidence="1" id="KW-0808">Transferase</keyword>
<comment type="catalytic activity">
    <reaction evidence="7">
        <text>L-tyrosyl-[protein] + ATP = O-(5'-adenylyl)-L-tyrosyl-[protein] + diphosphate</text>
        <dbReference type="Rhea" id="RHEA:54288"/>
        <dbReference type="Rhea" id="RHEA-COMP:10136"/>
        <dbReference type="Rhea" id="RHEA-COMP:13846"/>
        <dbReference type="ChEBI" id="CHEBI:30616"/>
        <dbReference type="ChEBI" id="CHEBI:33019"/>
        <dbReference type="ChEBI" id="CHEBI:46858"/>
        <dbReference type="ChEBI" id="CHEBI:83624"/>
        <dbReference type="EC" id="2.7.7.108"/>
    </reaction>
</comment>
<gene>
    <name evidence="9" type="ORF">EGK74_02615</name>
</gene>
<dbReference type="GO" id="GO:0051302">
    <property type="term" value="P:regulation of cell division"/>
    <property type="evidence" value="ECO:0007669"/>
    <property type="project" value="TreeGrafter"/>
</dbReference>
<evidence type="ECO:0000256" key="3">
    <source>
        <dbReference type="ARBA" id="ARBA00022741"/>
    </source>
</evidence>
<dbReference type="OrthoDB" id="9813719at2"/>
<sequence>MSNPYTDENGLFHNKLGITDQTALNEFEYHHSAMKAEAVLSGEIKLDHSSYDLAHLKDIHKALFGDIYEWAGQERTRPSVKGNNLSKTVTFFLEPEKLQDKWQEIQKLTQEFLQAEKLDLKTAKEKLVGIMIEANYSHPFPEGNGRTLQVFMTQLANEQNLKMDYSKVDAEMWNMANALSVPHSKRYEGHLIDVPPNKEMLGRMMDKVIQEPTQSQNLQIQFEQLDKVYQENQHLLSPKQKLIIHEAEKIIQQLPPQAQLQAKVNLYQSVSEDIQKHPQQFDEPEIDR</sequence>
<evidence type="ECO:0000256" key="6">
    <source>
        <dbReference type="ARBA" id="ARBA00047939"/>
    </source>
</evidence>
<dbReference type="InterPro" id="IPR036597">
    <property type="entry name" value="Fido-like_dom_sf"/>
</dbReference>
<dbReference type="PANTHER" id="PTHR39560">
    <property type="entry name" value="PROTEIN ADENYLYLTRANSFERASE FIC-RELATED"/>
    <property type="match status" value="1"/>
</dbReference>
<evidence type="ECO:0000256" key="4">
    <source>
        <dbReference type="ARBA" id="ARBA00022840"/>
    </source>
</evidence>
<reference evidence="9 10" key="1">
    <citation type="submission" date="2018-11" db="EMBL/GenBank/DDBJ databases">
        <title>Neisseria weixii sp. nov. isolated from the rectal contents of plateau pika (Ochotona cruzoniae).</title>
        <authorList>
            <person name="Zhang G."/>
        </authorList>
    </citation>
    <scope>NUCLEOTIDE SEQUENCE [LARGE SCALE GENOMIC DNA]</scope>
    <source>
        <strain evidence="9 10">10009</strain>
    </source>
</reference>
<dbReference type="AlphaFoldDB" id="A0A3N4NSQ8"/>
<dbReference type="InterPro" id="IPR003812">
    <property type="entry name" value="Fido"/>
</dbReference>
<evidence type="ECO:0000256" key="7">
    <source>
        <dbReference type="ARBA" id="ARBA00048696"/>
    </source>
</evidence>
<dbReference type="Pfam" id="PF02661">
    <property type="entry name" value="Fic"/>
    <property type="match status" value="1"/>
</dbReference>
<dbReference type="PANTHER" id="PTHR39560:SF1">
    <property type="entry name" value="PROTEIN ADENYLYLTRANSFERASE FIC-RELATED"/>
    <property type="match status" value="1"/>
</dbReference>
<evidence type="ECO:0000256" key="5">
    <source>
        <dbReference type="ARBA" id="ARBA00034531"/>
    </source>
</evidence>
<organism evidence="9 10">
    <name type="scientific">Neisseria weixii</name>
    <dbReference type="NCBI Taxonomy" id="1853276"/>
    <lineage>
        <taxon>Bacteria</taxon>
        <taxon>Pseudomonadati</taxon>
        <taxon>Pseudomonadota</taxon>
        <taxon>Betaproteobacteria</taxon>
        <taxon>Neisseriales</taxon>
        <taxon>Neisseriaceae</taxon>
        <taxon>Neisseria</taxon>
    </lineage>
</organism>
<keyword evidence="10" id="KW-1185">Reference proteome</keyword>
<evidence type="ECO:0000313" key="10">
    <source>
        <dbReference type="Proteomes" id="UP000272412"/>
    </source>
</evidence>
<dbReference type="SUPFAM" id="SSF140931">
    <property type="entry name" value="Fic-like"/>
    <property type="match status" value="1"/>
</dbReference>
<dbReference type="EMBL" id="RPFL01000004">
    <property type="protein sequence ID" value="RPD90203.1"/>
    <property type="molecule type" value="Genomic_DNA"/>
</dbReference>